<dbReference type="Pfam" id="PF00571">
    <property type="entry name" value="CBS"/>
    <property type="match status" value="2"/>
</dbReference>
<feature type="domain" description="CBS" evidence="3">
    <location>
        <begin position="90"/>
        <end position="148"/>
    </location>
</feature>
<proteinExistence type="predicted"/>
<dbReference type="Proteomes" id="UP000774130">
    <property type="component" value="Unassembled WGS sequence"/>
</dbReference>
<accession>A0ABS6TB95</accession>
<dbReference type="EMBL" id="JAHUZB010000002">
    <property type="protein sequence ID" value="MBV7390144.1"/>
    <property type="molecule type" value="Genomic_DNA"/>
</dbReference>
<protein>
    <submittedName>
        <fullName evidence="4">CBS domain-containing protein</fullName>
    </submittedName>
</protein>
<keyword evidence="5" id="KW-1185">Reference proteome</keyword>
<dbReference type="PANTHER" id="PTHR43080">
    <property type="entry name" value="CBS DOMAIN-CONTAINING PROTEIN CBSX3, MITOCHONDRIAL"/>
    <property type="match status" value="1"/>
</dbReference>
<dbReference type="InterPro" id="IPR048125">
    <property type="entry name" value="CBS_CbpB"/>
</dbReference>
<dbReference type="PROSITE" id="PS51371">
    <property type="entry name" value="CBS"/>
    <property type="match status" value="2"/>
</dbReference>
<dbReference type="InterPro" id="IPR051257">
    <property type="entry name" value="Diverse_CBS-Domain"/>
</dbReference>
<evidence type="ECO:0000313" key="5">
    <source>
        <dbReference type="Proteomes" id="UP000774130"/>
    </source>
</evidence>
<evidence type="ECO:0000259" key="3">
    <source>
        <dbReference type="PROSITE" id="PS51371"/>
    </source>
</evidence>
<gene>
    <name evidence="4" type="ORF">KUA55_05580</name>
</gene>
<evidence type="ECO:0000256" key="1">
    <source>
        <dbReference type="ARBA" id="ARBA00023122"/>
    </source>
</evidence>
<name>A0ABS6TB95_9ENTE</name>
<feature type="domain" description="CBS" evidence="3">
    <location>
        <begin position="11"/>
        <end position="78"/>
    </location>
</feature>
<dbReference type="InterPro" id="IPR000644">
    <property type="entry name" value="CBS_dom"/>
</dbReference>
<dbReference type="PANTHER" id="PTHR43080:SF30">
    <property type="entry name" value="CYCLIC DI-AMP RECEPTOR B"/>
    <property type="match status" value="1"/>
</dbReference>
<dbReference type="SMART" id="SM00116">
    <property type="entry name" value="CBS"/>
    <property type="match status" value="2"/>
</dbReference>
<organism evidence="4 5">
    <name type="scientific">Enterococcus alishanensis</name>
    <dbReference type="NCBI Taxonomy" id="1303817"/>
    <lineage>
        <taxon>Bacteria</taxon>
        <taxon>Bacillati</taxon>
        <taxon>Bacillota</taxon>
        <taxon>Bacilli</taxon>
        <taxon>Lactobacillales</taxon>
        <taxon>Enterococcaceae</taxon>
        <taxon>Enterococcus</taxon>
    </lineage>
</organism>
<evidence type="ECO:0000313" key="4">
    <source>
        <dbReference type="EMBL" id="MBV7390144.1"/>
    </source>
</evidence>
<dbReference type="NCBIfam" id="NF041630">
    <property type="entry name" value="CBS_CbpB"/>
    <property type="match status" value="1"/>
</dbReference>
<evidence type="ECO:0000256" key="2">
    <source>
        <dbReference type="PROSITE-ProRule" id="PRU00703"/>
    </source>
</evidence>
<dbReference type="RefSeq" id="WP_218325196.1">
    <property type="nucleotide sequence ID" value="NZ_JAHUZB010000002.1"/>
</dbReference>
<dbReference type="CDD" id="cd04643">
    <property type="entry name" value="CBS_pair_bac"/>
    <property type="match status" value="1"/>
</dbReference>
<comment type="caution">
    <text evidence="4">The sequence shown here is derived from an EMBL/GenBank/DDBJ whole genome shotgun (WGS) entry which is preliminary data.</text>
</comment>
<reference evidence="4 5" key="1">
    <citation type="submission" date="2021-06" db="EMBL/GenBank/DDBJ databases">
        <title>Enterococcus alishanensis sp. nov., a novel lactic acid bacterium isolated from fresh coffee beans.</title>
        <authorList>
            <person name="Chen Y.-S."/>
        </authorList>
    </citation>
    <scope>NUCLEOTIDE SEQUENCE [LARGE SCALE GENOMIC DNA]</scope>
    <source>
        <strain evidence="4 5">ALS3</strain>
    </source>
</reference>
<keyword evidence="1 2" id="KW-0129">CBS domain</keyword>
<sequence length="163" mass="18394">MISPEIEQLMMNKKKTMVIPADNVANVMKENPLEHALLVLSQVGYSSIPVLDKDDRFVGLLTLTDVVSKMMELDEIDSDNLSQFTVADVMQTDIGTITEKSDLEDILHLLVDANYLPVLDEKGLFKGIITRREILKAVNHTFHEFNKETKIEPKILLQVSADQ</sequence>